<dbReference type="GO" id="GO:0005886">
    <property type="term" value="C:plasma membrane"/>
    <property type="evidence" value="ECO:0007669"/>
    <property type="project" value="UniProtKB-SubCell"/>
</dbReference>
<reference evidence="13" key="1">
    <citation type="journal article" date="2017" name="bioRxiv">
        <title>Comparative analysis of the genomes of Stylophora pistillata and Acropora digitifera provides evidence for extensive differences between species of corals.</title>
        <authorList>
            <person name="Voolstra C.R."/>
            <person name="Li Y."/>
            <person name="Liew Y.J."/>
            <person name="Baumgarten S."/>
            <person name="Zoccola D."/>
            <person name="Flot J.-F."/>
            <person name="Tambutte S."/>
            <person name="Allemand D."/>
            <person name="Aranda M."/>
        </authorList>
    </citation>
    <scope>NUCLEOTIDE SEQUENCE [LARGE SCALE GENOMIC DNA]</scope>
</reference>
<evidence type="ECO:0000259" key="11">
    <source>
        <dbReference type="PROSITE" id="PS50262"/>
    </source>
</evidence>
<evidence type="ECO:0000313" key="12">
    <source>
        <dbReference type="EMBL" id="PFX19330.1"/>
    </source>
</evidence>
<dbReference type="GO" id="GO:0004930">
    <property type="term" value="F:G protein-coupled receptor activity"/>
    <property type="evidence" value="ECO:0007669"/>
    <property type="project" value="UniProtKB-KW"/>
</dbReference>
<dbReference type="PANTHER" id="PTHR24246">
    <property type="entry name" value="OLFACTORY RECEPTOR AND ADENOSINE RECEPTOR"/>
    <property type="match status" value="1"/>
</dbReference>
<comment type="caution">
    <text evidence="12">The sequence shown here is derived from an EMBL/GenBank/DDBJ whole genome shotgun (WGS) entry which is preliminary data.</text>
</comment>
<evidence type="ECO:0000256" key="7">
    <source>
        <dbReference type="ARBA" id="ARBA00023170"/>
    </source>
</evidence>
<feature type="transmembrane region" description="Helical" evidence="10">
    <location>
        <begin position="262"/>
        <end position="286"/>
    </location>
</feature>
<feature type="transmembrane region" description="Helical" evidence="10">
    <location>
        <begin position="166"/>
        <end position="188"/>
    </location>
</feature>
<keyword evidence="4 10" id="KW-1133">Transmembrane helix</keyword>
<evidence type="ECO:0000256" key="6">
    <source>
        <dbReference type="ARBA" id="ARBA00023136"/>
    </source>
</evidence>
<keyword evidence="6 10" id="KW-0472">Membrane</keyword>
<keyword evidence="13" id="KW-1185">Reference proteome</keyword>
<dbReference type="OrthoDB" id="5985081at2759"/>
<sequence length="326" mass="36951">MAGEVIHLASVICLSILSVTTVSSNLLLLIAIWKDPLNCFDSPTTSFIVGISLADLITSLTTEPFFAAYYYVAYTNGRDAVNDGLQTLFTAGSNISTVAICYSFLIVLALSWSQYIAIKCPHSFKKVVTKRNAIIFNMLSLFYLLFFMSLQFGGIMDQFTFLKLNLAINSSFLSINLVVVLFLLNAAFRRHLKRKRAFEHPEESYSPRSSRKSRRENLQQQFTAVAMYLAAILLLSALPHVITAQIFLYLSEELSPQANRNLQIALEISDLLLFAKVCLDAFVYAWRLPTYRRAMKILFFRRVTERSGYINGRHVNRFTEVSLSPQ</sequence>
<evidence type="ECO:0000256" key="8">
    <source>
        <dbReference type="ARBA" id="ARBA00023180"/>
    </source>
</evidence>
<proteinExistence type="predicted"/>
<dbReference type="PRINTS" id="PR00237">
    <property type="entry name" value="GPCRRHODOPSN"/>
</dbReference>
<protein>
    <recommendedName>
        <fullName evidence="11">G-protein coupled receptors family 1 profile domain-containing protein</fullName>
    </recommendedName>
</protein>
<feature type="transmembrane region" description="Helical" evidence="10">
    <location>
        <begin position="222"/>
        <end position="250"/>
    </location>
</feature>
<evidence type="ECO:0000256" key="1">
    <source>
        <dbReference type="ARBA" id="ARBA00004651"/>
    </source>
</evidence>
<comment type="subcellular location">
    <subcellularLocation>
        <location evidence="1">Cell membrane</location>
        <topology evidence="1">Multi-pass membrane protein</topology>
    </subcellularLocation>
</comment>
<evidence type="ECO:0000256" key="3">
    <source>
        <dbReference type="ARBA" id="ARBA00022692"/>
    </source>
</evidence>
<feature type="transmembrane region" description="Helical" evidence="10">
    <location>
        <begin position="45"/>
        <end position="71"/>
    </location>
</feature>
<dbReference type="SUPFAM" id="SSF81321">
    <property type="entry name" value="Family A G protein-coupled receptor-like"/>
    <property type="match status" value="1"/>
</dbReference>
<evidence type="ECO:0000256" key="9">
    <source>
        <dbReference type="ARBA" id="ARBA00023224"/>
    </source>
</evidence>
<evidence type="ECO:0000256" key="2">
    <source>
        <dbReference type="ARBA" id="ARBA00022475"/>
    </source>
</evidence>
<name>A0A2B4RS07_STYPI</name>
<keyword evidence="9" id="KW-0807">Transducer</keyword>
<keyword evidence="2" id="KW-1003">Cell membrane</keyword>
<dbReference type="EMBL" id="LSMT01000365">
    <property type="protein sequence ID" value="PFX19330.1"/>
    <property type="molecule type" value="Genomic_DNA"/>
</dbReference>
<feature type="transmembrane region" description="Helical" evidence="10">
    <location>
        <begin position="91"/>
        <end position="112"/>
    </location>
</feature>
<evidence type="ECO:0000256" key="4">
    <source>
        <dbReference type="ARBA" id="ARBA00022989"/>
    </source>
</evidence>
<feature type="domain" description="G-protein coupled receptors family 1 profile" evidence="11">
    <location>
        <begin position="24"/>
        <end position="284"/>
    </location>
</feature>
<dbReference type="PANTHER" id="PTHR24246:SF27">
    <property type="entry name" value="ADENOSINE RECEPTOR, ISOFORM A"/>
    <property type="match status" value="1"/>
</dbReference>
<accession>A0A2B4RS07</accession>
<keyword evidence="5" id="KW-0297">G-protein coupled receptor</keyword>
<dbReference type="AlphaFoldDB" id="A0A2B4RS07"/>
<evidence type="ECO:0000256" key="10">
    <source>
        <dbReference type="SAM" id="Phobius"/>
    </source>
</evidence>
<keyword evidence="7" id="KW-0675">Receptor</keyword>
<dbReference type="InterPro" id="IPR017452">
    <property type="entry name" value="GPCR_Rhodpsn_7TM"/>
</dbReference>
<evidence type="ECO:0000313" key="13">
    <source>
        <dbReference type="Proteomes" id="UP000225706"/>
    </source>
</evidence>
<gene>
    <name evidence="12" type="ORF">AWC38_SpisGene25781</name>
</gene>
<feature type="transmembrane region" description="Helical" evidence="10">
    <location>
        <begin position="6"/>
        <end position="33"/>
    </location>
</feature>
<keyword evidence="3 10" id="KW-0812">Transmembrane</keyword>
<dbReference type="InterPro" id="IPR000276">
    <property type="entry name" value="GPCR_Rhodpsn"/>
</dbReference>
<dbReference type="CDD" id="cd00637">
    <property type="entry name" value="7tm_classA_rhodopsin-like"/>
    <property type="match status" value="1"/>
</dbReference>
<feature type="transmembrane region" description="Helical" evidence="10">
    <location>
        <begin position="133"/>
        <end position="154"/>
    </location>
</feature>
<dbReference type="Gene3D" id="1.20.1070.10">
    <property type="entry name" value="Rhodopsin 7-helix transmembrane proteins"/>
    <property type="match status" value="1"/>
</dbReference>
<organism evidence="12 13">
    <name type="scientific">Stylophora pistillata</name>
    <name type="common">Smooth cauliflower coral</name>
    <dbReference type="NCBI Taxonomy" id="50429"/>
    <lineage>
        <taxon>Eukaryota</taxon>
        <taxon>Metazoa</taxon>
        <taxon>Cnidaria</taxon>
        <taxon>Anthozoa</taxon>
        <taxon>Hexacorallia</taxon>
        <taxon>Scleractinia</taxon>
        <taxon>Astrocoeniina</taxon>
        <taxon>Pocilloporidae</taxon>
        <taxon>Stylophora</taxon>
    </lineage>
</organism>
<dbReference type="PROSITE" id="PS50262">
    <property type="entry name" value="G_PROTEIN_RECEP_F1_2"/>
    <property type="match status" value="1"/>
</dbReference>
<dbReference type="Proteomes" id="UP000225706">
    <property type="component" value="Unassembled WGS sequence"/>
</dbReference>
<evidence type="ECO:0000256" key="5">
    <source>
        <dbReference type="ARBA" id="ARBA00023040"/>
    </source>
</evidence>
<keyword evidence="8" id="KW-0325">Glycoprotein</keyword>